<gene>
    <name evidence="4" type="primary">LOC107433496</name>
</gene>
<evidence type="ECO:0000256" key="1">
    <source>
        <dbReference type="ARBA" id="ARBA00029569"/>
    </source>
</evidence>
<name>A0ABM3ISK5_ZIZJJ</name>
<protein>
    <recommendedName>
        <fullName evidence="1">Rotamase</fullName>
    </recommendedName>
</protein>
<sequence>MSTARFRTTMTSFPYLALLSSSKSPARHHFAWKIKSLATASTKFSVSSLTLNQSFPNPYKTSLLGVAFTRQETSNWRPKHRSLHRSQTKSNQQVDYHNHNGMDYVVSDNFPKFSGRGSHEITNSSDYTLENGIMYTDIRAGKDENRIEMGRKFDIHYKLFDEEKNKIYGKDKNDITIEDLGAGLREGIKGMKSDGRRLIIVPPDLADHQHEKKREYAIYDVTITNIHRDHWWKHVV</sequence>
<dbReference type="Proteomes" id="UP001652623">
    <property type="component" value="Chromosome 7"/>
</dbReference>
<reference evidence="4" key="1">
    <citation type="submission" date="2025-08" db="UniProtKB">
        <authorList>
            <consortium name="RefSeq"/>
        </authorList>
    </citation>
    <scope>IDENTIFICATION</scope>
    <source>
        <tissue evidence="4">Seedling</tissue>
    </source>
</reference>
<evidence type="ECO:0000313" key="4">
    <source>
        <dbReference type="RefSeq" id="XP_048334645.2"/>
    </source>
</evidence>
<dbReference type="InterPro" id="IPR001179">
    <property type="entry name" value="PPIase_FKBP_dom"/>
</dbReference>
<dbReference type="Gene3D" id="3.10.50.40">
    <property type="match status" value="1"/>
</dbReference>
<organism evidence="3 4">
    <name type="scientific">Ziziphus jujuba</name>
    <name type="common">Chinese jujube</name>
    <name type="synonym">Ziziphus sativa</name>
    <dbReference type="NCBI Taxonomy" id="326968"/>
    <lineage>
        <taxon>Eukaryota</taxon>
        <taxon>Viridiplantae</taxon>
        <taxon>Streptophyta</taxon>
        <taxon>Embryophyta</taxon>
        <taxon>Tracheophyta</taxon>
        <taxon>Spermatophyta</taxon>
        <taxon>Magnoliopsida</taxon>
        <taxon>eudicotyledons</taxon>
        <taxon>Gunneridae</taxon>
        <taxon>Pentapetalae</taxon>
        <taxon>rosids</taxon>
        <taxon>fabids</taxon>
        <taxon>Rosales</taxon>
        <taxon>Rhamnaceae</taxon>
        <taxon>Paliureae</taxon>
        <taxon>Ziziphus</taxon>
    </lineage>
</organism>
<proteinExistence type="predicted"/>
<dbReference type="GeneID" id="107433496"/>
<dbReference type="SUPFAM" id="SSF54534">
    <property type="entry name" value="FKBP-like"/>
    <property type="match status" value="1"/>
</dbReference>
<accession>A0ABM3ISK5</accession>
<dbReference type="InterPro" id="IPR046357">
    <property type="entry name" value="PPIase_dom_sf"/>
</dbReference>
<evidence type="ECO:0000259" key="2">
    <source>
        <dbReference type="Pfam" id="PF00254"/>
    </source>
</evidence>
<dbReference type="RefSeq" id="XP_048334645.2">
    <property type="nucleotide sequence ID" value="XM_048478688.2"/>
</dbReference>
<dbReference type="Pfam" id="PF00254">
    <property type="entry name" value="FKBP_C"/>
    <property type="match status" value="1"/>
</dbReference>
<keyword evidence="3" id="KW-1185">Reference proteome</keyword>
<feature type="domain" description="PPIase FKBP-type" evidence="2">
    <location>
        <begin position="147"/>
        <end position="222"/>
    </location>
</feature>
<evidence type="ECO:0000313" key="3">
    <source>
        <dbReference type="Proteomes" id="UP001652623"/>
    </source>
</evidence>